<dbReference type="AlphaFoldDB" id="A0A0A9EJS5"/>
<dbReference type="EMBL" id="GBRH01201588">
    <property type="protein sequence ID" value="JAD96307.1"/>
    <property type="molecule type" value="Transcribed_RNA"/>
</dbReference>
<name>A0A0A9EJS5_ARUDO</name>
<proteinExistence type="predicted"/>
<reference evidence="1" key="2">
    <citation type="journal article" date="2015" name="Data Brief">
        <title>Shoot transcriptome of the giant reed, Arundo donax.</title>
        <authorList>
            <person name="Barrero R.A."/>
            <person name="Guerrero F.D."/>
            <person name="Moolhuijzen P."/>
            <person name="Goolsby J.A."/>
            <person name="Tidwell J."/>
            <person name="Bellgard S.E."/>
            <person name="Bellgard M.I."/>
        </authorList>
    </citation>
    <scope>NUCLEOTIDE SEQUENCE</scope>
    <source>
        <tissue evidence="1">Shoot tissue taken approximately 20 cm above the soil surface</tissue>
    </source>
</reference>
<organism evidence="1">
    <name type="scientific">Arundo donax</name>
    <name type="common">Giant reed</name>
    <name type="synonym">Donax arundinaceus</name>
    <dbReference type="NCBI Taxonomy" id="35708"/>
    <lineage>
        <taxon>Eukaryota</taxon>
        <taxon>Viridiplantae</taxon>
        <taxon>Streptophyta</taxon>
        <taxon>Embryophyta</taxon>
        <taxon>Tracheophyta</taxon>
        <taxon>Spermatophyta</taxon>
        <taxon>Magnoliopsida</taxon>
        <taxon>Liliopsida</taxon>
        <taxon>Poales</taxon>
        <taxon>Poaceae</taxon>
        <taxon>PACMAD clade</taxon>
        <taxon>Arundinoideae</taxon>
        <taxon>Arundineae</taxon>
        <taxon>Arundo</taxon>
    </lineage>
</organism>
<accession>A0A0A9EJS5</accession>
<protein>
    <submittedName>
        <fullName evidence="1">Uncharacterized protein</fullName>
    </submittedName>
</protein>
<evidence type="ECO:0000313" key="1">
    <source>
        <dbReference type="EMBL" id="JAD96307.1"/>
    </source>
</evidence>
<sequence length="34" mass="3150">MATAVGGVAGLAVRAACGGSEESMAGAGWYSTCG</sequence>
<reference evidence="1" key="1">
    <citation type="submission" date="2014-09" db="EMBL/GenBank/DDBJ databases">
        <authorList>
            <person name="Magalhaes I.L.F."/>
            <person name="Oliveira U."/>
            <person name="Santos F.R."/>
            <person name="Vidigal T.H.D.A."/>
            <person name="Brescovit A.D."/>
            <person name="Santos A.J."/>
        </authorList>
    </citation>
    <scope>NUCLEOTIDE SEQUENCE</scope>
    <source>
        <tissue evidence="1">Shoot tissue taken approximately 20 cm above the soil surface</tissue>
    </source>
</reference>